<dbReference type="EC" id="2.3.1.129" evidence="8"/>
<keyword evidence="5 8" id="KW-0677">Repeat</keyword>
<dbReference type="HAMAP" id="MF_00387">
    <property type="entry name" value="LpxA"/>
    <property type="match status" value="1"/>
</dbReference>
<dbReference type="EMBL" id="CP013015">
    <property type="protein sequence ID" value="AMM42213.1"/>
    <property type="molecule type" value="Genomic_DNA"/>
</dbReference>
<evidence type="ECO:0000256" key="3">
    <source>
        <dbReference type="ARBA" id="ARBA00022556"/>
    </source>
</evidence>
<evidence type="ECO:0000313" key="11">
    <source>
        <dbReference type="EMBL" id="HEB73803.1"/>
    </source>
</evidence>
<dbReference type="Pfam" id="PF13720">
    <property type="entry name" value="Acetyltransf_11"/>
    <property type="match status" value="1"/>
</dbReference>
<dbReference type="AlphaFoldDB" id="A0A7C1VWY1"/>
<name>A0A7C1VWY1_DESA2</name>
<dbReference type="GO" id="GO:0016020">
    <property type="term" value="C:membrane"/>
    <property type="evidence" value="ECO:0007669"/>
    <property type="project" value="GOC"/>
</dbReference>
<feature type="domain" description="UDP N-acetylglucosamine O-acyltransferase C-terminal" evidence="9">
    <location>
        <begin position="173"/>
        <end position="254"/>
    </location>
</feature>
<comment type="subcellular location">
    <subcellularLocation>
        <location evidence="8">Cytoplasm</location>
    </subcellularLocation>
</comment>
<dbReference type="Proteomes" id="UP000886268">
    <property type="component" value="Unassembled WGS sequence"/>
</dbReference>
<gene>
    <name evidence="8" type="primary">lpxA</name>
    <name evidence="12" type="ORF">ENI35_02110</name>
    <name evidence="11" type="ORF">ENJ03_01095</name>
    <name evidence="10" type="ORF">HS1_002431</name>
</gene>
<protein>
    <recommendedName>
        <fullName evidence="8">Acyl-[acyl-carrier-protein]--UDP-N-acetylglucosamine O-acyltransferase</fullName>
        <shortName evidence="8">UDP-N-acetylglucosamine acyltransferase</shortName>
        <ecNumber evidence="8">2.3.1.129</ecNumber>
    </recommendedName>
</protein>
<organism evidence="12">
    <name type="scientific">Desulfofervidus auxilii</name>
    <dbReference type="NCBI Taxonomy" id="1621989"/>
    <lineage>
        <taxon>Bacteria</taxon>
        <taxon>Pseudomonadati</taxon>
        <taxon>Thermodesulfobacteriota</taxon>
        <taxon>Candidatus Desulfofervidia</taxon>
        <taxon>Candidatus Desulfofervidales</taxon>
        <taxon>Candidatus Desulfofervidaceae</taxon>
        <taxon>Candidatus Desulfofervidus</taxon>
    </lineage>
</organism>
<evidence type="ECO:0000256" key="6">
    <source>
        <dbReference type="ARBA" id="ARBA00023098"/>
    </source>
</evidence>
<dbReference type="PANTHER" id="PTHR43480:SF1">
    <property type="entry name" value="ACYL-[ACYL-CARRIER-PROTEIN]--UDP-N-ACETYLGLUCOSAMINE O-ACYLTRANSFERASE, MITOCHONDRIAL-RELATED"/>
    <property type="match status" value="1"/>
</dbReference>
<keyword evidence="13" id="KW-1185">Reference proteome</keyword>
<accession>A0A7C1VWY1</accession>
<evidence type="ECO:0000313" key="10">
    <source>
        <dbReference type="EMBL" id="AMM42213.1"/>
    </source>
</evidence>
<keyword evidence="7 8" id="KW-0012">Acyltransferase</keyword>
<dbReference type="GO" id="GO:0009245">
    <property type="term" value="P:lipid A biosynthetic process"/>
    <property type="evidence" value="ECO:0007669"/>
    <property type="project" value="UniProtKB-UniRule"/>
</dbReference>
<dbReference type="InterPro" id="IPR010137">
    <property type="entry name" value="Lipid_A_LpxA"/>
</dbReference>
<sequence>MSKIHLTAIIDKQAEIAEDVTIGPYCVIGPKVFIEQETVLGSHVVIHSYTKIGKRCNIYSFASIGAPSQDLKYKGKETWVEIGHDNVIREYVTINRGTEGVTFIGNQNYFMAYAHIAHDCKIGNHVIMANVATLGGHVEIEDYAIIGGIVAIHQFVRIGAYAIIGGGSSTVKDIPPYVTASGIRAKLYGLNIVGLKRQGFSKEVINALKKAYKILVCKPITLKEAIKQVKEDSIFSFPEVVHFVEFIEHSQRGIPRKWEKK</sequence>
<dbReference type="RefSeq" id="WP_066066019.1">
    <property type="nucleotide sequence ID" value="NZ_CP013015.1"/>
</dbReference>
<dbReference type="OrthoDB" id="9807278at2"/>
<evidence type="ECO:0000259" key="9">
    <source>
        <dbReference type="Pfam" id="PF13720"/>
    </source>
</evidence>
<dbReference type="EMBL" id="DRKW01000060">
    <property type="protein sequence ID" value="HEB73803.1"/>
    <property type="molecule type" value="Genomic_DNA"/>
</dbReference>
<evidence type="ECO:0000256" key="5">
    <source>
        <dbReference type="ARBA" id="ARBA00022737"/>
    </source>
</evidence>
<dbReference type="NCBIfam" id="TIGR01852">
    <property type="entry name" value="lipid_A_lpxA"/>
    <property type="match status" value="1"/>
</dbReference>
<dbReference type="PROSITE" id="PS00101">
    <property type="entry name" value="HEXAPEP_TRANSFERASES"/>
    <property type="match status" value="1"/>
</dbReference>
<keyword evidence="4 8" id="KW-0808">Transferase</keyword>
<evidence type="ECO:0000313" key="13">
    <source>
        <dbReference type="Proteomes" id="UP000070560"/>
    </source>
</evidence>
<dbReference type="InterPro" id="IPR037157">
    <property type="entry name" value="Acetyltransf_C_sf"/>
</dbReference>
<dbReference type="InterPro" id="IPR029098">
    <property type="entry name" value="Acetyltransf_C"/>
</dbReference>
<evidence type="ECO:0000256" key="4">
    <source>
        <dbReference type="ARBA" id="ARBA00022679"/>
    </source>
</evidence>
<dbReference type="PIRSF" id="PIRSF000456">
    <property type="entry name" value="UDP-GlcNAc_acltr"/>
    <property type="match status" value="1"/>
</dbReference>
<dbReference type="PANTHER" id="PTHR43480">
    <property type="entry name" value="ACYL-[ACYL-CARRIER-PROTEIN]--UDP-N-ACETYLGLUCOSAMINE O-ACYLTRANSFERASE"/>
    <property type="match status" value="1"/>
</dbReference>
<dbReference type="Proteomes" id="UP000885738">
    <property type="component" value="Unassembled WGS sequence"/>
</dbReference>
<comment type="pathway">
    <text evidence="8">Glycolipid biosynthesis; lipid IV(A) biosynthesis; lipid IV(A) from (3R)-3-hydroxytetradecanoyl-[acyl-carrier-protein] and UDP-N-acetyl-alpha-D-glucosamine: step 1/6.</text>
</comment>
<dbReference type="UniPathway" id="UPA00359">
    <property type="reaction ID" value="UER00477"/>
</dbReference>
<dbReference type="Gene3D" id="2.160.10.10">
    <property type="entry name" value="Hexapeptide repeat proteins"/>
    <property type="match status" value="1"/>
</dbReference>
<keyword evidence="6 8" id="KW-0443">Lipid metabolism</keyword>
<evidence type="ECO:0000256" key="2">
    <source>
        <dbReference type="ARBA" id="ARBA00022516"/>
    </source>
</evidence>
<dbReference type="NCBIfam" id="NF003657">
    <property type="entry name" value="PRK05289.1"/>
    <property type="match status" value="1"/>
</dbReference>
<dbReference type="SUPFAM" id="SSF51161">
    <property type="entry name" value="Trimeric LpxA-like enzymes"/>
    <property type="match status" value="1"/>
</dbReference>
<dbReference type="Pfam" id="PF00132">
    <property type="entry name" value="Hexapep"/>
    <property type="match status" value="1"/>
</dbReference>
<comment type="catalytic activity">
    <reaction evidence="8">
        <text>a (3R)-hydroxyacyl-[ACP] + UDP-N-acetyl-alpha-D-glucosamine = a UDP-3-O-[(3R)-3-hydroxyacyl]-N-acetyl-alpha-D-glucosamine + holo-[ACP]</text>
        <dbReference type="Rhea" id="RHEA:67812"/>
        <dbReference type="Rhea" id="RHEA-COMP:9685"/>
        <dbReference type="Rhea" id="RHEA-COMP:9945"/>
        <dbReference type="ChEBI" id="CHEBI:57705"/>
        <dbReference type="ChEBI" id="CHEBI:64479"/>
        <dbReference type="ChEBI" id="CHEBI:78827"/>
        <dbReference type="ChEBI" id="CHEBI:173225"/>
        <dbReference type="EC" id="2.3.1.129"/>
    </reaction>
</comment>
<evidence type="ECO:0000256" key="1">
    <source>
        <dbReference type="ARBA" id="ARBA00022490"/>
    </source>
</evidence>
<dbReference type="GO" id="GO:0008780">
    <property type="term" value="F:acyl-[acyl-carrier-protein]-UDP-N-acetylglucosamine O-acyltransferase activity"/>
    <property type="evidence" value="ECO:0007669"/>
    <property type="project" value="UniProtKB-UniRule"/>
</dbReference>
<reference evidence="12" key="2">
    <citation type="journal article" date="2020" name="mSystems">
        <title>Genome- and Community-Level Interaction Insights into Carbon Utilization and Element Cycling Functions of Hydrothermarchaeota in Hydrothermal Sediment.</title>
        <authorList>
            <person name="Zhou Z."/>
            <person name="Liu Y."/>
            <person name="Xu W."/>
            <person name="Pan J."/>
            <person name="Luo Z.H."/>
            <person name="Li M."/>
        </authorList>
    </citation>
    <scope>NUCLEOTIDE SEQUENCE [LARGE SCALE GENOMIC DNA]</scope>
    <source>
        <strain evidence="12">HyVt-389</strain>
        <strain evidence="11">HyVt-45</strain>
    </source>
</reference>
<evidence type="ECO:0000256" key="8">
    <source>
        <dbReference type="HAMAP-Rule" id="MF_00387"/>
    </source>
</evidence>
<proteinExistence type="inferred from homology"/>
<comment type="function">
    <text evidence="8">Involved in the biosynthesis of lipid A, a phosphorylated glycolipid that anchors the lipopolysaccharide to the outer membrane of the cell.</text>
</comment>
<dbReference type="InterPro" id="IPR001451">
    <property type="entry name" value="Hexapep"/>
</dbReference>
<dbReference type="Proteomes" id="UP000070560">
    <property type="component" value="Chromosome"/>
</dbReference>
<comment type="similarity">
    <text evidence="8">Belongs to the transferase hexapeptide repeat family. LpxA subfamily.</text>
</comment>
<comment type="subunit">
    <text evidence="8">Homotrimer.</text>
</comment>
<dbReference type="GO" id="GO:0005737">
    <property type="term" value="C:cytoplasm"/>
    <property type="evidence" value="ECO:0007669"/>
    <property type="project" value="UniProtKB-SubCell"/>
</dbReference>
<keyword evidence="1 8" id="KW-0963">Cytoplasm</keyword>
<dbReference type="InterPro" id="IPR018357">
    <property type="entry name" value="Hexapep_transf_CS"/>
</dbReference>
<dbReference type="InterPro" id="IPR011004">
    <property type="entry name" value="Trimer_LpxA-like_sf"/>
</dbReference>
<dbReference type="EMBL" id="DRIH01000066">
    <property type="protein sequence ID" value="HEC67599.1"/>
    <property type="molecule type" value="Genomic_DNA"/>
</dbReference>
<dbReference type="CDD" id="cd03351">
    <property type="entry name" value="LbH_UDP-GlcNAc_AT"/>
    <property type="match status" value="1"/>
</dbReference>
<evidence type="ECO:0000256" key="7">
    <source>
        <dbReference type="ARBA" id="ARBA00023315"/>
    </source>
</evidence>
<keyword evidence="2 8" id="KW-0444">Lipid biosynthesis</keyword>
<evidence type="ECO:0000313" key="12">
    <source>
        <dbReference type="EMBL" id="HEC67599.1"/>
    </source>
</evidence>
<dbReference type="KEGG" id="daw:HS1_002431"/>
<keyword evidence="3 8" id="KW-0441">Lipid A biosynthesis</keyword>
<reference evidence="10 13" key="1">
    <citation type="submission" date="2015-10" db="EMBL/GenBank/DDBJ databases">
        <title>Candidatus Desulfofervidus auxilii, a hydrogenotrophic sulfate-reducing bacterium involved in the thermophilic anaerobic oxidation of methane.</title>
        <authorList>
            <person name="Krukenberg V."/>
            <person name="Richter M."/>
            <person name="Wegener G."/>
        </authorList>
    </citation>
    <scope>NUCLEOTIDE SEQUENCE [LARGE SCALE GENOMIC DNA]</scope>
    <source>
        <strain evidence="10 13">HS1</strain>
    </source>
</reference>
<dbReference type="Gene3D" id="1.20.1180.10">
    <property type="entry name" value="Udp N-acetylglucosamine O-acyltransferase, C-terminal domain"/>
    <property type="match status" value="1"/>
</dbReference>